<dbReference type="RefSeq" id="WP_146930563.1">
    <property type="nucleotide sequence ID" value="NZ_CBCSHZ010000003.1"/>
</dbReference>
<evidence type="ECO:0000313" key="17">
    <source>
        <dbReference type="EMBL" id="TXD94896.1"/>
    </source>
</evidence>
<evidence type="ECO:0000256" key="9">
    <source>
        <dbReference type="ARBA" id="ARBA00022723"/>
    </source>
</evidence>
<dbReference type="InterPro" id="IPR006121">
    <property type="entry name" value="HMA_dom"/>
</dbReference>
<evidence type="ECO:0000256" key="11">
    <source>
        <dbReference type="ARBA" id="ARBA00022989"/>
    </source>
</evidence>
<keyword evidence="8 15" id="KW-0812">Transmembrane</keyword>
<comment type="similarity">
    <text evidence="2">Belongs to the MerT family.</text>
</comment>
<dbReference type="Pfam" id="PF00403">
    <property type="entry name" value="HMA"/>
    <property type="match status" value="1"/>
</dbReference>
<evidence type="ECO:0000256" key="12">
    <source>
        <dbReference type="ARBA" id="ARBA00023136"/>
    </source>
</evidence>
<dbReference type="InterPro" id="IPR036163">
    <property type="entry name" value="HMA_dom_sf"/>
</dbReference>
<evidence type="ECO:0000256" key="2">
    <source>
        <dbReference type="ARBA" id="ARBA00008224"/>
    </source>
</evidence>
<feature type="transmembrane region" description="Helical" evidence="15">
    <location>
        <begin position="46"/>
        <end position="63"/>
    </location>
</feature>
<keyword evidence="5" id="KW-0475">Mercuric resistance</keyword>
<evidence type="ECO:0000256" key="7">
    <source>
        <dbReference type="ARBA" id="ARBA00022519"/>
    </source>
</evidence>
<keyword evidence="4" id="KW-0813">Transport</keyword>
<keyword evidence="11 15" id="KW-1133">Transmembrane helix</keyword>
<feature type="transmembrane region" description="Helical" evidence="15">
    <location>
        <begin position="94"/>
        <end position="112"/>
    </location>
</feature>
<dbReference type="PROSITE" id="PS50846">
    <property type="entry name" value="HMA_2"/>
    <property type="match status" value="1"/>
</dbReference>
<sequence length="205" mass="22735">MKSENKLIGTGLLTAITASLCCITPVLALIAGTSGIASTFSWIEPFRPYLIGLTILVLGFAWYQKLIPIAIGTRKDIDCECETDEKPKFIQSKTFLGVVTAFTIVMLAFPYYSGIFYSNTQKEIIVVDKLDIKTTEFKISGMTCASCEEHVNHEVNKLNGIVNSKASYENENAIIEFDRTKTNEIEIENAINSTGYNVTKQKPIN</sequence>
<dbReference type="AlphaFoldDB" id="A0A5C6ZVR9"/>
<feature type="transmembrane region" description="Helical" evidence="15">
    <location>
        <begin position="12"/>
        <end position="40"/>
    </location>
</feature>
<keyword evidence="9" id="KW-0479">Metal-binding</keyword>
<reference evidence="17 18" key="1">
    <citation type="submission" date="2019-08" db="EMBL/GenBank/DDBJ databases">
        <title>Genome sequence of Gillisia hiemivivida IC154 (type strain).</title>
        <authorList>
            <person name="Bowman J.P."/>
        </authorList>
    </citation>
    <scope>NUCLEOTIDE SEQUENCE [LARGE SCALE GENOMIC DNA]</scope>
    <source>
        <strain evidence="17 18">IC154</strain>
    </source>
</reference>
<keyword evidence="6" id="KW-1003">Cell membrane</keyword>
<evidence type="ECO:0000256" key="10">
    <source>
        <dbReference type="ARBA" id="ARBA00022914"/>
    </source>
</evidence>
<comment type="subcellular location">
    <subcellularLocation>
        <location evidence="1">Cell inner membrane</location>
        <topology evidence="1">Multi-pass membrane protein</topology>
    </subcellularLocation>
</comment>
<dbReference type="InterPro" id="IPR017969">
    <property type="entry name" value="Heavy-metal-associated_CS"/>
</dbReference>
<comment type="caution">
    <text evidence="17">The sequence shown here is derived from an EMBL/GenBank/DDBJ whole genome shotgun (WGS) entry which is preliminary data.</text>
</comment>
<proteinExistence type="inferred from homology"/>
<dbReference type="GO" id="GO:0046872">
    <property type="term" value="F:metal ion binding"/>
    <property type="evidence" value="ECO:0007669"/>
    <property type="project" value="UniProtKB-KW"/>
</dbReference>
<keyword evidence="10" id="KW-0476">Mercury</keyword>
<keyword evidence="12 15" id="KW-0472">Membrane</keyword>
<dbReference type="Gene3D" id="1.10.287.910">
    <property type="entry name" value="bacterial mercury transporter, merf"/>
    <property type="match status" value="1"/>
</dbReference>
<evidence type="ECO:0000256" key="4">
    <source>
        <dbReference type="ARBA" id="ARBA00022448"/>
    </source>
</evidence>
<evidence type="ECO:0000256" key="6">
    <source>
        <dbReference type="ARBA" id="ARBA00022475"/>
    </source>
</evidence>
<dbReference type="PROSITE" id="PS01047">
    <property type="entry name" value="HMA_1"/>
    <property type="match status" value="1"/>
</dbReference>
<comment type="function">
    <text evidence="14">Involved in mercury resistance. Probably transfers a mercuric ion from the periplasmic Hg(2+)-binding protein MerP to the cytoplasmic mercuric reductase MerA.</text>
</comment>
<name>A0A5C6ZVR9_9FLAO</name>
<keyword evidence="7" id="KW-0997">Cell inner membrane</keyword>
<evidence type="ECO:0000256" key="15">
    <source>
        <dbReference type="SAM" id="Phobius"/>
    </source>
</evidence>
<accession>A0A5C6ZVR9</accession>
<dbReference type="Gene3D" id="3.30.70.100">
    <property type="match status" value="1"/>
</dbReference>
<evidence type="ECO:0000256" key="8">
    <source>
        <dbReference type="ARBA" id="ARBA00022692"/>
    </source>
</evidence>
<protein>
    <recommendedName>
        <fullName evidence="3">Mercuric transport protein MerT</fullName>
    </recommendedName>
    <alternativeName>
        <fullName evidence="13">Mercury ion transport protein</fullName>
    </alternativeName>
</protein>
<evidence type="ECO:0000259" key="16">
    <source>
        <dbReference type="PROSITE" id="PS50846"/>
    </source>
</evidence>
<dbReference type="InterPro" id="IPR003457">
    <property type="entry name" value="Transprt_MerT"/>
</dbReference>
<evidence type="ECO:0000256" key="1">
    <source>
        <dbReference type="ARBA" id="ARBA00004429"/>
    </source>
</evidence>
<evidence type="ECO:0000256" key="5">
    <source>
        <dbReference type="ARBA" id="ARBA00022466"/>
    </source>
</evidence>
<gene>
    <name evidence="17" type="primary">merTP</name>
    <name evidence="17" type="ORF">ES724_05350</name>
</gene>
<dbReference type="NCBIfam" id="NF033556">
    <property type="entry name" value="MerTP_fusion"/>
    <property type="match status" value="1"/>
</dbReference>
<evidence type="ECO:0000313" key="18">
    <source>
        <dbReference type="Proteomes" id="UP000321367"/>
    </source>
</evidence>
<evidence type="ECO:0000256" key="13">
    <source>
        <dbReference type="ARBA" id="ARBA00030934"/>
    </source>
</evidence>
<dbReference type="FunFam" id="3.30.70.100:FF:000001">
    <property type="entry name" value="ATPase copper transporting beta"/>
    <property type="match status" value="1"/>
</dbReference>
<dbReference type="SUPFAM" id="SSF55008">
    <property type="entry name" value="HMA, heavy metal-associated domain"/>
    <property type="match status" value="1"/>
</dbReference>
<dbReference type="CDD" id="cd00371">
    <property type="entry name" value="HMA"/>
    <property type="match status" value="1"/>
</dbReference>
<dbReference type="Proteomes" id="UP000321367">
    <property type="component" value="Unassembled WGS sequence"/>
</dbReference>
<evidence type="ECO:0000256" key="14">
    <source>
        <dbReference type="ARBA" id="ARBA00045720"/>
    </source>
</evidence>
<keyword evidence="18" id="KW-1185">Reference proteome</keyword>
<dbReference type="EMBL" id="VORY01000003">
    <property type="protein sequence ID" value="TXD94896.1"/>
    <property type="molecule type" value="Genomic_DNA"/>
</dbReference>
<organism evidence="17 18">
    <name type="scientific">Gillisia hiemivivida</name>
    <dbReference type="NCBI Taxonomy" id="291190"/>
    <lineage>
        <taxon>Bacteria</taxon>
        <taxon>Pseudomonadati</taxon>
        <taxon>Bacteroidota</taxon>
        <taxon>Flavobacteriia</taxon>
        <taxon>Flavobacteriales</taxon>
        <taxon>Flavobacteriaceae</taxon>
        <taxon>Gillisia</taxon>
    </lineage>
</organism>
<evidence type="ECO:0000256" key="3">
    <source>
        <dbReference type="ARBA" id="ARBA00017053"/>
    </source>
</evidence>
<dbReference type="GO" id="GO:0005886">
    <property type="term" value="C:plasma membrane"/>
    <property type="evidence" value="ECO:0007669"/>
    <property type="project" value="UniProtKB-SubCell"/>
</dbReference>
<dbReference type="Pfam" id="PF02411">
    <property type="entry name" value="MerT"/>
    <property type="match status" value="1"/>
</dbReference>
<feature type="domain" description="HMA" evidence="16">
    <location>
        <begin position="133"/>
        <end position="199"/>
    </location>
</feature>
<dbReference type="GO" id="GO:0015097">
    <property type="term" value="F:mercury ion transmembrane transporter activity"/>
    <property type="evidence" value="ECO:0007669"/>
    <property type="project" value="InterPro"/>
</dbReference>
<dbReference type="OrthoDB" id="1493145at2"/>